<sequence length="207" mass="20590">MSTHSSDRSLVSTVVSGGVGGAVAWLLGYALTHLAASRQVERALSDLNTFVGVVGGNEIPTWKAVGWLYLNAHTVVLRITGLPGGTQTYDLIAESEGGSAALLYLVPVVVLLVVVAVAVAVSGARDAGSGAVGGAGAVVGYLLVTAVFALLTAHSLGGDVRAAPALVSALLLAGFAYPLVVGSVAGAVVGLVRSEETGQSTPAQSRS</sequence>
<evidence type="ECO:0000256" key="1">
    <source>
        <dbReference type="SAM" id="Phobius"/>
    </source>
</evidence>
<dbReference type="InterPro" id="IPR058284">
    <property type="entry name" value="DUF7978"/>
</dbReference>
<proteinExistence type="predicted"/>
<evidence type="ECO:0000313" key="3">
    <source>
        <dbReference type="EMBL" id="MWG34225.1"/>
    </source>
</evidence>
<comment type="caution">
    <text evidence="3">The sequence shown here is derived from an EMBL/GenBank/DDBJ whole genome shotgun (WGS) entry which is preliminary data.</text>
</comment>
<gene>
    <name evidence="3" type="ORF">GQS65_06925</name>
</gene>
<evidence type="ECO:0000313" key="4">
    <source>
        <dbReference type="Proteomes" id="UP000451471"/>
    </source>
</evidence>
<dbReference type="OrthoDB" id="270777at2157"/>
<feature type="transmembrane region" description="Helical" evidence="1">
    <location>
        <begin position="101"/>
        <end position="124"/>
    </location>
</feature>
<dbReference type="Pfam" id="PF25933">
    <property type="entry name" value="DUF7978"/>
    <property type="match status" value="1"/>
</dbReference>
<reference evidence="3 4" key="1">
    <citation type="submission" date="2019-12" db="EMBL/GenBank/DDBJ databases">
        <title>Halocatena pleomorpha gen. nov. sp. nov., an extremely halophilic archaeon of family Halobacteriaceae isolated from saltpan soil.</title>
        <authorList>
            <person name="Pal Y."/>
            <person name="Verma A."/>
            <person name="Krishnamurthi S."/>
            <person name="Kumar P."/>
        </authorList>
    </citation>
    <scope>NUCLEOTIDE SEQUENCE [LARGE SCALE GENOMIC DNA]</scope>
    <source>
        <strain evidence="3 4">JCM 16495</strain>
    </source>
</reference>
<keyword evidence="1" id="KW-1133">Transmembrane helix</keyword>
<feature type="domain" description="DUF7978" evidence="2">
    <location>
        <begin position="3"/>
        <end position="192"/>
    </location>
</feature>
<feature type="transmembrane region" description="Helical" evidence="1">
    <location>
        <begin position="130"/>
        <end position="153"/>
    </location>
</feature>
<name>A0A6B0GQ33_9EURY</name>
<feature type="transmembrane region" description="Helical" evidence="1">
    <location>
        <begin position="12"/>
        <end position="32"/>
    </location>
</feature>
<keyword evidence="1" id="KW-0812">Transmembrane</keyword>
<dbReference type="EMBL" id="WSZK01000015">
    <property type="protein sequence ID" value="MWG34225.1"/>
    <property type="molecule type" value="Genomic_DNA"/>
</dbReference>
<evidence type="ECO:0000259" key="2">
    <source>
        <dbReference type="Pfam" id="PF25933"/>
    </source>
</evidence>
<feature type="transmembrane region" description="Helical" evidence="1">
    <location>
        <begin position="165"/>
        <end position="192"/>
    </location>
</feature>
<dbReference type="AlphaFoldDB" id="A0A6B0GQ33"/>
<organism evidence="3 4">
    <name type="scientific">Halomarina oriensis</name>
    <dbReference type="NCBI Taxonomy" id="671145"/>
    <lineage>
        <taxon>Archaea</taxon>
        <taxon>Methanobacteriati</taxon>
        <taxon>Methanobacteriota</taxon>
        <taxon>Stenosarchaea group</taxon>
        <taxon>Halobacteria</taxon>
        <taxon>Halobacteriales</taxon>
        <taxon>Natronomonadaceae</taxon>
        <taxon>Halomarina</taxon>
    </lineage>
</organism>
<keyword evidence="4" id="KW-1185">Reference proteome</keyword>
<accession>A0A6B0GQ33</accession>
<protein>
    <submittedName>
        <fullName evidence="3">Transporter</fullName>
    </submittedName>
</protein>
<dbReference type="RefSeq" id="WP_158203938.1">
    <property type="nucleotide sequence ID" value="NZ_WSZK01000015.1"/>
</dbReference>
<dbReference type="Proteomes" id="UP000451471">
    <property type="component" value="Unassembled WGS sequence"/>
</dbReference>
<keyword evidence="1" id="KW-0472">Membrane</keyword>